<gene>
    <name evidence="2" type="ORF">ABQJ54_14940</name>
</gene>
<keyword evidence="1" id="KW-1133">Transmembrane helix</keyword>
<accession>A0ABV3QIV9</accession>
<dbReference type="Proteomes" id="UP001556220">
    <property type="component" value="Unassembled WGS sequence"/>
</dbReference>
<proteinExistence type="predicted"/>
<dbReference type="EMBL" id="JBFOHK010000004">
    <property type="protein sequence ID" value="MEW9573051.1"/>
    <property type="molecule type" value="Genomic_DNA"/>
</dbReference>
<feature type="transmembrane region" description="Helical" evidence="1">
    <location>
        <begin position="12"/>
        <end position="37"/>
    </location>
</feature>
<comment type="caution">
    <text evidence="2">The sequence shown here is derived from an EMBL/GenBank/DDBJ whole genome shotgun (WGS) entry which is preliminary data.</text>
</comment>
<evidence type="ECO:0000313" key="3">
    <source>
        <dbReference type="Proteomes" id="UP001556220"/>
    </source>
</evidence>
<keyword evidence="1" id="KW-0812">Transmembrane</keyword>
<dbReference type="RefSeq" id="WP_367855111.1">
    <property type="nucleotide sequence ID" value="NZ_JBFOHK010000004.1"/>
</dbReference>
<dbReference type="InterPro" id="IPR012902">
    <property type="entry name" value="N_methyl_site"/>
</dbReference>
<evidence type="ECO:0000313" key="2">
    <source>
        <dbReference type="EMBL" id="MEW9573051.1"/>
    </source>
</evidence>
<dbReference type="Pfam" id="PF07963">
    <property type="entry name" value="N_methyl"/>
    <property type="match status" value="1"/>
</dbReference>
<protein>
    <submittedName>
        <fullName evidence="2">PilW family protein</fullName>
    </submittedName>
</protein>
<evidence type="ECO:0000256" key="1">
    <source>
        <dbReference type="SAM" id="Phobius"/>
    </source>
</evidence>
<keyword evidence="1" id="KW-0472">Membrane</keyword>
<dbReference type="PROSITE" id="PS00409">
    <property type="entry name" value="PROKAR_NTER_METHYL"/>
    <property type="match status" value="1"/>
</dbReference>
<keyword evidence="3" id="KW-1185">Reference proteome</keyword>
<dbReference type="NCBIfam" id="TIGR02532">
    <property type="entry name" value="IV_pilin_GFxxxE"/>
    <property type="match status" value="1"/>
</dbReference>
<reference evidence="2 3" key="1">
    <citation type="submission" date="2024-06" db="EMBL/GenBank/DDBJ databases">
        <authorList>
            <person name="Woo H."/>
        </authorList>
    </citation>
    <scope>NUCLEOTIDE SEQUENCE [LARGE SCALE GENOMIC DNA]</scope>
    <source>
        <strain evidence="2 3">Si-c</strain>
    </source>
</reference>
<name>A0ABV3QIV9_9GAMM</name>
<sequence>MNTASRGGRAHGFSLIELMVAMVLGLLVAAGIITVFLSTSSSNRAQNQLAQLQEEGRFAITRLVGDLRMANGQYCSNTGGTATQGGSGVFMDGLRAPRIYATDIENALSDLTTAWGAAPYPAKPAESYYLPAYFSMRGYDCDKSSCAPNVPASLPAPGKAVGSRVVGTSVLTLRYLDAGAGWSLEGNSIVVPGAGGLVDHVTVVPAAGEPAIADHYAAPDLLMLADCSNASVFAASLQGNAFYPQDAGAGNYSRPKAQQPQSAPRLFNFSRDYKTVTWYLQVVDNGSGGTTGALMRRENGNAEEVVRGVERLDFLYGIEDGNGNTRYLGASDVDTRANGDIPCSPSWQAPLGGDVGCLWRGIKSIEVRLLMDGQQDLASLGMAERNYTYAGDGITTPEAPGAAGRKVTPAEQGFADTMLRREFSALVSVRNYNP</sequence>
<dbReference type="InterPro" id="IPR032092">
    <property type="entry name" value="PilW"/>
</dbReference>
<dbReference type="Pfam" id="PF16074">
    <property type="entry name" value="PilW"/>
    <property type="match status" value="1"/>
</dbReference>
<organism evidence="2 3">
    <name type="scientific">Rhodanobacter lycopersici</name>
    <dbReference type="NCBI Taxonomy" id="3162487"/>
    <lineage>
        <taxon>Bacteria</taxon>
        <taxon>Pseudomonadati</taxon>
        <taxon>Pseudomonadota</taxon>
        <taxon>Gammaproteobacteria</taxon>
        <taxon>Lysobacterales</taxon>
        <taxon>Rhodanobacteraceae</taxon>
        <taxon>Rhodanobacter</taxon>
    </lineage>
</organism>